<dbReference type="STRING" id="1229727.Ga0080559_TMP1991"/>
<dbReference type="GO" id="GO:0000287">
    <property type="term" value="F:magnesium ion binding"/>
    <property type="evidence" value="ECO:0007669"/>
    <property type="project" value="InterPro"/>
</dbReference>
<comment type="similarity">
    <text evidence="3">Belongs to the P-Pant transferase superfamily. EntD family.</text>
</comment>
<dbReference type="GO" id="GO:0009239">
    <property type="term" value="P:enterobactin biosynthetic process"/>
    <property type="evidence" value="ECO:0007669"/>
    <property type="project" value="UniProtKB-UniPathway"/>
</dbReference>
<proteinExistence type="inferred from homology"/>
<dbReference type="RefSeq" id="WP_076623012.1">
    <property type="nucleotide sequence ID" value="NZ_BMEW01000004.1"/>
</dbReference>
<organism evidence="16 17">
    <name type="scientific">Salipiger profundus</name>
    <dbReference type="NCBI Taxonomy" id="1229727"/>
    <lineage>
        <taxon>Bacteria</taxon>
        <taxon>Pseudomonadati</taxon>
        <taxon>Pseudomonadota</taxon>
        <taxon>Alphaproteobacteria</taxon>
        <taxon>Rhodobacterales</taxon>
        <taxon>Roseobacteraceae</taxon>
        <taxon>Salipiger</taxon>
    </lineage>
</organism>
<gene>
    <name evidence="16" type="ORF">Ga0080559_TMP1991</name>
</gene>
<evidence type="ECO:0000259" key="15">
    <source>
        <dbReference type="Pfam" id="PF17837"/>
    </source>
</evidence>
<protein>
    <recommendedName>
        <fullName evidence="5">Enterobactin synthase component D</fullName>
    </recommendedName>
    <alternativeName>
        <fullName evidence="8">4'-phosphopantetheinyl transferase EntD</fullName>
    </alternativeName>
    <alternativeName>
        <fullName evidence="9">Enterochelin synthase D</fullName>
    </alternativeName>
</protein>
<dbReference type="InterPro" id="IPR003542">
    <property type="entry name" value="Enbac_synth_compD-like"/>
</dbReference>
<dbReference type="AlphaFoldDB" id="A0A1U7D3P1"/>
<feature type="binding site" evidence="13">
    <location>
        <position position="116"/>
    </location>
    <ligand>
        <name>Mg(2+)</name>
        <dbReference type="ChEBI" id="CHEBI:18420"/>
    </ligand>
</feature>
<dbReference type="PRINTS" id="PR01399">
    <property type="entry name" value="ENTSNTHTASED"/>
</dbReference>
<reference evidence="16 17" key="1">
    <citation type="submission" date="2016-03" db="EMBL/GenBank/DDBJ databases">
        <title>Deep-sea bacteria in the southern Pacific.</title>
        <authorList>
            <person name="Tang K."/>
        </authorList>
    </citation>
    <scope>NUCLEOTIDE SEQUENCE [LARGE SCALE GENOMIC DNA]</scope>
    <source>
        <strain evidence="16 17">JLT2016</strain>
    </source>
</reference>
<evidence type="ECO:0000259" key="14">
    <source>
        <dbReference type="Pfam" id="PF01648"/>
    </source>
</evidence>
<keyword evidence="13" id="KW-0460">Magnesium</keyword>
<dbReference type="Gene3D" id="3.90.470.20">
    <property type="entry name" value="4'-phosphopantetheinyl transferase domain"/>
    <property type="match status" value="1"/>
</dbReference>
<feature type="binding site" evidence="12">
    <location>
        <begin position="92"/>
        <end position="93"/>
    </location>
    <ligand>
        <name>CoA</name>
        <dbReference type="ChEBI" id="CHEBI:57287"/>
    </ligand>
</feature>
<comment type="function">
    <text evidence="1">Involved in the biosynthesis of the siderophore enterobactin (enterochelin), which is a macrocyclic trimeric lactone of N-(2,3-dihydroxybenzoyl)-serine. The serine trilactone serves as a scaffolding for the three catechol functionalities that provide hexadentate coordination for the tightly ligated iron(2+) atoms. Plays an essential role in the assembly of the enterobactin by catalyzing the transfer of the 4'-phosphopantetheine (Ppant) moiety from coenzyme A to the apo-domains of both EntB (ArCP domain) and EntF (PCP domain) to yield their holo-forms which make them competent for the activation of 2,3-dihydroxybenzoate (DHB) and L-serine, respectively.</text>
</comment>
<feature type="domain" description="4'-phosphopantetheinyl transferase" evidence="14">
    <location>
        <begin position="110"/>
        <end position="178"/>
    </location>
</feature>
<evidence type="ECO:0000256" key="13">
    <source>
        <dbReference type="PIRSR" id="PIRSR603542-2"/>
    </source>
</evidence>
<dbReference type="PANTHER" id="PTHR38096:SF1">
    <property type="entry name" value="ENTEROBACTIN SYNTHASE COMPONENT D"/>
    <property type="match status" value="1"/>
</dbReference>
<evidence type="ECO:0000313" key="16">
    <source>
        <dbReference type="EMBL" id="APX22787.1"/>
    </source>
</evidence>
<comment type="subunit">
    <text evidence="4">EntB, EntD, EntE, and EntF form a multienzyme complex called enterobactin synthase.</text>
</comment>
<dbReference type="SUPFAM" id="SSF56214">
    <property type="entry name" value="4'-phosphopantetheinyl transferase"/>
    <property type="match status" value="1"/>
</dbReference>
<dbReference type="Pfam" id="PF17837">
    <property type="entry name" value="4PPT_N"/>
    <property type="match status" value="1"/>
</dbReference>
<feature type="binding site" evidence="12">
    <location>
        <position position="114"/>
    </location>
    <ligand>
        <name>CoA</name>
        <dbReference type="ChEBI" id="CHEBI:57287"/>
    </ligand>
</feature>
<comment type="pathway">
    <text evidence="2">Siderophore biosynthesis; enterobactin biosynthesis.</text>
</comment>
<comment type="catalytic activity">
    <reaction evidence="11">
        <text>apo-[peptidyl-carrier protein] + CoA = holo-[peptidyl-carrier protein] + adenosine 3',5'-bisphosphate + H(+)</text>
        <dbReference type="Rhea" id="RHEA:46228"/>
        <dbReference type="Rhea" id="RHEA-COMP:11479"/>
        <dbReference type="Rhea" id="RHEA-COMP:11480"/>
        <dbReference type="ChEBI" id="CHEBI:15378"/>
        <dbReference type="ChEBI" id="CHEBI:29999"/>
        <dbReference type="ChEBI" id="CHEBI:57287"/>
        <dbReference type="ChEBI" id="CHEBI:58343"/>
        <dbReference type="ChEBI" id="CHEBI:64479"/>
    </reaction>
</comment>
<dbReference type="EMBL" id="CP014796">
    <property type="protein sequence ID" value="APX22787.1"/>
    <property type="molecule type" value="Genomic_DNA"/>
</dbReference>
<keyword evidence="13" id="KW-0479">Metal-binding</keyword>
<feature type="binding site" evidence="12">
    <location>
        <position position="56"/>
    </location>
    <ligand>
        <name>CoA</name>
        <dbReference type="ChEBI" id="CHEBI:57287"/>
    </ligand>
</feature>
<evidence type="ECO:0000256" key="3">
    <source>
        <dbReference type="ARBA" id="ARBA00008342"/>
    </source>
</evidence>
<dbReference type="InterPro" id="IPR008278">
    <property type="entry name" value="4-PPantetheinyl_Trfase_dom"/>
</dbReference>
<dbReference type="KEGG" id="tpro:Ga0080559_TMP1991"/>
<evidence type="ECO:0000256" key="5">
    <source>
        <dbReference type="ARBA" id="ARBA00019087"/>
    </source>
</evidence>
<evidence type="ECO:0000256" key="1">
    <source>
        <dbReference type="ARBA" id="ARBA00003937"/>
    </source>
</evidence>
<accession>A0A1U7D3P1</accession>
<keyword evidence="17" id="KW-1185">Reference proteome</keyword>
<dbReference type="PANTHER" id="PTHR38096">
    <property type="entry name" value="ENTEROBACTIN SYNTHASE COMPONENT D"/>
    <property type="match status" value="1"/>
</dbReference>
<evidence type="ECO:0000256" key="4">
    <source>
        <dbReference type="ARBA" id="ARBA00011503"/>
    </source>
</evidence>
<dbReference type="UniPathway" id="UPA00017"/>
<dbReference type="Proteomes" id="UP000186559">
    <property type="component" value="Chromosome"/>
</dbReference>
<dbReference type="OrthoDB" id="8210607at2"/>
<dbReference type="GO" id="GO:0008897">
    <property type="term" value="F:holo-[acyl-carrier-protein] synthase activity"/>
    <property type="evidence" value="ECO:0007669"/>
    <property type="project" value="InterPro"/>
</dbReference>
<dbReference type="InterPro" id="IPR037143">
    <property type="entry name" value="4-PPantetheinyl_Trfase_dom_sf"/>
</dbReference>
<name>A0A1U7D3P1_9RHOB</name>
<comment type="cofactor">
    <cofactor evidence="13">
        <name>Mg(2+)</name>
        <dbReference type="ChEBI" id="CHEBI:18420"/>
    </cofactor>
</comment>
<comment type="catalytic activity">
    <reaction evidence="10">
        <text>apo-[aryl-carrier protein] + CoA = holo-[aryl-carrier protein] + adenosine 3',5'-bisphosphate + H(+)</text>
        <dbReference type="Rhea" id="RHEA:48404"/>
        <dbReference type="Rhea" id="RHEA-COMP:15903"/>
        <dbReference type="Rhea" id="RHEA-COMP:17557"/>
        <dbReference type="ChEBI" id="CHEBI:15378"/>
        <dbReference type="ChEBI" id="CHEBI:29999"/>
        <dbReference type="ChEBI" id="CHEBI:57287"/>
        <dbReference type="ChEBI" id="CHEBI:58343"/>
        <dbReference type="ChEBI" id="CHEBI:64479"/>
    </reaction>
</comment>
<evidence type="ECO:0000256" key="10">
    <source>
        <dbReference type="ARBA" id="ARBA00049176"/>
    </source>
</evidence>
<evidence type="ECO:0000256" key="7">
    <source>
        <dbReference type="ARBA" id="ARBA00023191"/>
    </source>
</evidence>
<dbReference type="InterPro" id="IPR041354">
    <property type="entry name" value="4PPT_N"/>
</dbReference>
<dbReference type="Pfam" id="PF01648">
    <property type="entry name" value="ACPS"/>
    <property type="match status" value="1"/>
</dbReference>
<dbReference type="GO" id="GO:0009366">
    <property type="term" value="C:enterobactin synthetase complex"/>
    <property type="evidence" value="ECO:0007669"/>
    <property type="project" value="InterPro"/>
</dbReference>
<evidence type="ECO:0000256" key="8">
    <source>
        <dbReference type="ARBA" id="ARBA00029894"/>
    </source>
</evidence>
<evidence type="ECO:0000256" key="2">
    <source>
        <dbReference type="ARBA" id="ARBA00004993"/>
    </source>
</evidence>
<evidence type="ECO:0000256" key="9">
    <source>
        <dbReference type="ARBA" id="ARBA00031996"/>
    </source>
</evidence>
<evidence type="ECO:0000256" key="6">
    <source>
        <dbReference type="ARBA" id="ARBA00022679"/>
    </source>
</evidence>
<keyword evidence="6 16" id="KW-0808">Transferase</keyword>
<sequence>METVARIDTLGCVDLPDGLGWAMAQPQPDTGALFPEERAAMARAVPTRVAEFTGGRVAARAALARIGLPPVAIPVGDDRAPAWPEGVVGSISHGGGVCVAVVGRAAAWRGLGVDLEPDAPLPPDLVAEIAVEAELAALAPMGQGHAATRVFSAKEAAYKAQYPETRAVFGFDAMRADLPTGVMRMVQDTGPGLGAVLPIRQQVLGGLILSLCLVPQPAK</sequence>
<feature type="binding site" evidence="13">
    <location>
        <position position="114"/>
    </location>
    <ligand>
        <name>Mg(2+)</name>
        <dbReference type="ChEBI" id="CHEBI:18420"/>
    </ligand>
</feature>
<evidence type="ECO:0000256" key="12">
    <source>
        <dbReference type="PIRSR" id="PIRSR603542-1"/>
    </source>
</evidence>
<feature type="domain" description="4'-phosphopantetheinyl transferase N-terminal" evidence="15">
    <location>
        <begin position="36"/>
        <end position="102"/>
    </location>
</feature>
<evidence type="ECO:0000256" key="11">
    <source>
        <dbReference type="ARBA" id="ARBA00049191"/>
    </source>
</evidence>
<dbReference type="GO" id="GO:0005886">
    <property type="term" value="C:plasma membrane"/>
    <property type="evidence" value="ECO:0007669"/>
    <property type="project" value="TreeGrafter"/>
</dbReference>
<feature type="binding site" evidence="12">
    <location>
        <position position="159"/>
    </location>
    <ligand>
        <name>CoA</name>
        <dbReference type="ChEBI" id="CHEBI:57287"/>
    </ligand>
</feature>
<feature type="binding site" evidence="12">
    <location>
        <position position="48"/>
    </location>
    <ligand>
        <name>CoA</name>
        <dbReference type="ChEBI" id="CHEBI:57287"/>
    </ligand>
</feature>
<feature type="binding site" evidence="12">
    <location>
        <position position="155"/>
    </location>
    <ligand>
        <name>CoA</name>
        <dbReference type="ChEBI" id="CHEBI:57287"/>
    </ligand>
</feature>
<keyword evidence="7" id="KW-0259">Enterobactin biosynthesis</keyword>
<evidence type="ECO:0000313" key="17">
    <source>
        <dbReference type="Proteomes" id="UP000186559"/>
    </source>
</evidence>